<comment type="caution">
    <text evidence="12">The sequence shown here is derived from an EMBL/GenBank/DDBJ whole genome shotgun (WGS) entry which is preliminary data.</text>
</comment>
<evidence type="ECO:0000256" key="8">
    <source>
        <dbReference type="ARBA" id="ARBA00023136"/>
    </source>
</evidence>
<dbReference type="OrthoDB" id="9810134at2"/>
<feature type="domain" description="ABC transporter" evidence="10">
    <location>
        <begin position="386"/>
        <end position="596"/>
    </location>
</feature>
<comment type="subcellular location">
    <subcellularLocation>
        <location evidence="1">Cell membrane</location>
        <topology evidence="1">Multi-pass membrane protein</topology>
    </subcellularLocation>
</comment>
<keyword evidence="2" id="KW-0813">Transport</keyword>
<keyword evidence="8 9" id="KW-0472">Membrane</keyword>
<organism evidence="12 13">
    <name type="scientific">Glaciimonas soli</name>
    <dbReference type="NCBI Taxonomy" id="2590999"/>
    <lineage>
        <taxon>Bacteria</taxon>
        <taxon>Pseudomonadati</taxon>
        <taxon>Pseudomonadota</taxon>
        <taxon>Betaproteobacteria</taxon>
        <taxon>Burkholderiales</taxon>
        <taxon>Oxalobacteraceae</taxon>
        <taxon>Glaciimonas</taxon>
    </lineage>
</organism>
<protein>
    <submittedName>
        <fullName evidence="12">ATP-binding cassette domain-containing protein</fullName>
    </submittedName>
</protein>
<dbReference type="PANTHER" id="PTHR11384">
    <property type="entry name" value="ATP-BINDING CASSETTE, SUB-FAMILY D MEMBER"/>
    <property type="match status" value="1"/>
</dbReference>
<feature type="transmembrane region" description="Helical" evidence="9">
    <location>
        <begin position="12"/>
        <end position="33"/>
    </location>
</feature>
<dbReference type="PROSITE" id="PS50929">
    <property type="entry name" value="ABC_TM1F"/>
    <property type="match status" value="1"/>
</dbReference>
<evidence type="ECO:0000256" key="9">
    <source>
        <dbReference type="SAM" id="Phobius"/>
    </source>
</evidence>
<dbReference type="PROSITE" id="PS50893">
    <property type="entry name" value="ABC_TRANSPORTER_2"/>
    <property type="match status" value="1"/>
</dbReference>
<accession>A0A843YM94</accession>
<evidence type="ECO:0000256" key="4">
    <source>
        <dbReference type="ARBA" id="ARBA00022692"/>
    </source>
</evidence>
<feature type="transmembrane region" description="Helical" evidence="9">
    <location>
        <begin position="177"/>
        <end position="199"/>
    </location>
</feature>
<dbReference type="GO" id="GO:0016887">
    <property type="term" value="F:ATP hydrolysis activity"/>
    <property type="evidence" value="ECO:0007669"/>
    <property type="project" value="InterPro"/>
</dbReference>
<dbReference type="InterPro" id="IPR050835">
    <property type="entry name" value="ABC_transporter_sub-D"/>
</dbReference>
<dbReference type="GO" id="GO:0005524">
    <property type="term" value="F:ATP binding"/>
    <property type="evidence" value="ECO:0007669"/>
    <property type="project" value="UniProtKB-KW"/>
</dbReference>
<evidence type="ECO:0000256" key="7">
    <source>
        <dbReference type="ARBA" id="ARBA00022989"/>
    </source>
</evidence>
<feature type="transmembrane region" description="Helical" evidence="9">
    <location>
        <begin position="62"/>
        <end position="82"/>
    </location>
</feature>
<feature type="transmembrane region" description="Helical" evidence="9">
    <location>
        <begin position="211"/>
        <end position="231"/>
    </location>
</feature>
<evidence type="ECO:0000256" key="3">
    <source>
        <dbReference type="ARBA" id="ARBA00022475"/>
    </source>
</evidence>
<gene>
    <name evidence="12" type="ORF">GEV47_09980</name>
</gene>
<feature type="domain" description="ABC transmembrane type-1" evidence="11">
    <location>
        <begin position="64"/>
        <end position="358"/>
    </location>
</feature>
<dbReference type="Gene3D" id="1.20.1560.10">
    <property type="entry name" value="ABC transporter type 1, transmembrane domain"/>
    <property type="match status" value="1"/>
</dbReference>
<dbReference type="SUPFAM" id="SSF52540">
    <property type="entry name" value="P-loop containing nucleoside triphosphate hydrolases"/>
    <property type="match status" value="1"/>
</dbReference>
<dbReference type="Pfam" id="PF06472">
    <property type="entry name" value="ABC_membrane_2"/>
    <property type="match status" value="1"/>
</dbReference>
<keyword evidence="5" id="KW-0547">Nucleotide-binding</keyword>
<dbReference type="Gene3D" id="3.40.50.300">
    <property type="entry name" value="P-loop containing nucleotide triphosphate hydrolases"/>
    <property type="match status" value="1"/>
</dbReference>
<evidence type="ECO:0000313" key="13">
    <source>
        <dbReference type="Proteomes" id="UP000451565"/>
    </source>
</evidence>
<evidence type="ECO:0000256" key="1">
    <source>
        <dbReference type="ARBA" id="ARBA00004651"/>
    </source>
</evidence>
<dbReference type="PANTHER" id="PTHR11384:SF59">
    <property type="entry name" value="LYSOSOMAL COBALAMIN TRANSPORTER ABCD4"/>
    <property type="match status" value="1"/>
</dbReference>
<keyword evidence="6 12" id="KW-0067">ATP-binding</keyword>
<keyword evidence="4 9" id="KW-0812">Transmembrane</keyword>
<dbReference type="InterPro" id="IPR027417">
    <property type="entry name" value="P-loop_NTPase"/>
</dbReference>
<evidence type="ECO:0000259" key="11">
    <source>
        <dbReference type="PROSITE" id="PS50929"/>
    </source>
</evidence>
<reference evidence="12 13" key="1">
    <citation type="submission" date="2019-10" db="EMBL/GenBank/DDBJ databases">
        <title>Glaciimonas soli sp. nov., a psychrophilic bacterium isolated from the forest soil of a high elevation mountain in Taiwan.</title>
        <authorList>
            <person name="Wang L.-T."/>
            <person name="Shieh W.Y."/>
        </authorList>
    </citation>
    <scope>NUCLEOTIDE SEQUENCE [LARGE SCALE GENOMIC DNA]</scope>
    <source>
        <strain evidence="12 13">GS1</strain>
    </source>
</reference>
<evidence type="ECO:0000259" key="10">
    <source>
        <dbReference type="PROSITE" id="PS50893"/>
    </source>
</evidence>
<dbReference type="CDD" id="cd03223">
    <property type="entry name" value="ABCD_peroxisomal_ALDP"/>
    <property type="match status" value="1"/>
</dbReference>
<dbReference type="RefSeq" id="WP_153234612.1">
    <property type="nucleotide sequence ID" value="NZ_WINI01000004.1"/>
</dbReference>
<dbReference type="InterPro" id="IPR003439">
    <property type="entry name" value="ABC_transporter-like_ATP-bd"/>
</dbReference>
<dbReference type="InterPro" id="IPR036640">
    <property type="entry name" value="ABC1_TM_sf"/>
</dbReference>
<dbReference type="GO" id="GO:0140359">
    <property type="term" value="F:ABC-type transporter activity"/>
    <property type="evidence" value="ECO:0007669"/>
    <property type="project" value="InterPro"/>
</dbReference>
<proteinExistence type="predicted"/>
<dbReference type="Proteomes" id="UP000451565">
    <property type="component" value="Unassembled WGS sequence"/>
</dbReference>
<evidence type="ECO:0000256" key="2">
    <source>
        <dbReference type="ARBA" id="ARBA00022448"/>
    </source>
</evidence>
<sequence>MDWHHQLLDSVIWLCKAFVISMVAIACITTLLGKFTSWGQQFLRVTWVWFSPVRDWRPLAKLSLLILMTLFSVRMDILFTFWNNGLYTSLQNFDAAAFWSLLAVFGVLASVHVLRALVNFYLNQAFQIHWRVWLTENLMARWLEQQAYYRSQHLPNRTDNPDQRIQQDIAGFVGSSLSLFLGLVSSAVSLFSFTLILWSLSGTLTLFGEEIPRAMTFLVYVYVLVATVFAVKLGRPLIKLNFLSEKLNADFRYALIRLREYGENIAFFRGEAVEHGTLLKRFSHVIANTWAIVFRSLKFQGFNLGINQLAVVFPFMVQAPRFFSKQITLGDLMQTAQAFGQVQDALSFFRSSYDDFAGYRAIVNRLTGFLDTVDAADQLTMPQITYQGQNFVVNALTVESPTGAILTAHLNLVLAPGAALLVRGPSGVGKTTLLRAIAGLWPYASGEIVYPAGQQCLFLPQKPYLPLGTLRSALYYPLAEPAEPDDSALCLILEQIQLGNLVTELDMESEWSNILSPGEQQRLAPGRVLLHRPQLVFLDEASSAMDEGLEHAMYSLLRKQLPDVMLISVGHRSSLTVFHGSELILQHGGNWRLNSLL</sequence>
<dbReference type="InterPro" id="IPR011527">
    <property type="entry name" value="ABC1_TM_dom"/>
</dbReference>
<keyword evidence="13" id="KW-1185">Reference proteome</keyword>
<dbReference type="AlphaFoldDB" id="A0A843YM94"/>
<dbReference type="SUPFAM" id="SSF90123">
    <property type="entry name" value="ABC transporter transmembrane region"/>
    <property type="match status" value="1"/>
</dbReference>
<evidence type="ECO:0000256" key="6">
    <source>
        <dbReference type="ARBA" id="ARBA00022840"/>
    </source>
</evidence>
<dbReference type="SMART" id="SM00382">
    <property type="entry name" value="AAA"/>
    <property type="match status" value="1"/>
</dbReference>
<keyword evidence="7 9" id="KW-1133">Transmembrane helix</keyword>
<dbReference type="GO" id="GO:0005886">
    <property type="term" value="C:plasma membrane"/>
    <property type="evidence" value="ECO:0007669"/>
    <property type="project" value="UniProtKB-SubCell"/>
</dbReference>
<name>A0A843YM94_9BURK</name>
<keyword evidence="3" id="KW-1003">Cell membrane</keyword>
<dbReference type="InterPro" id="IPR003593">
    <property type="entry name" value="AAA+_ATPase"/>
</dbReference>
<evidence type="ECO:0000313" key="12">
    <source>
        <dbReference type="EMBL" id="MQR01009.1"/>
    </source>
</evidence>
<dbReference type="Pfam" id="PF00005">
    <property type="entry name" value="ABC_tran"/>
    <property type="match status" value="1"/>
</dbReference>
<dbReference type="EMBL" id="WINI01000004">
    <property type="protein sequence ID" value="MQR01009.1"/>
    <property type="molecule type" value="Genomic_DNA"/>
</dbReference>
<evidence type="ECO:0000256" key="5">
    <source>
        <dbReference type="ARBA" id="ARBA00022741"/>
    </source>
</evidence>
<feature type="transmembrane region" description="Helical" evidence="9">
    <location>
        <begin position="97"/>
        <end position="122"/>
    </location>
</feature>